<dbReference type="Pfam" id="PF04724">
    <property type="entry name" value="Glyco_transf_17"/>
    <property type="match status" value="1"/>
</dbReference>
<dbReference type="InterPro" id="IPR006813">
    <property type="entry name" value="Glyco_trans_17"/>
</dbReference>
<dbReference type="GO" id="GO:0006044">
    <property type="term" value="P:N-acetylglucosamine metabolic process"/>
    <property type="evidence" value="ECO:0007669"/>
    <property type="project" value="TreeGrafter"/>
</dbReference>
<protein>
    <submittedName>
        <fullName evidence="1">Uncharacterized protein</fullName>
    </submittedName>
</protein>
<dbReference type="PANTHER" id="PTHR12224:SF0">
    <property type="entry name" value="BETA-1,4-MANNOSYL-GLYCOPROTEIN 4-BETA-N-ACETYLGLUCOSAMINYLTRANSFERASE"/>
    <property type="match status" value="1"/>
</dbReference>
<gene>
    <name evidence="1" type="ORF">METZ01_LOCUS366444</name>
</gene>
<accession>A0A382SUJ2</accession>
<dbReference type="PANTHER" id="PTHR12224">
    <property type="entry name" value="BETA-1,4-MANNOSYL-GLYCOPROTEIN BETA-1,4-N-ACETYLGLUCOSAMINYL-TRANSFERASE"/>
    <property type="match status" value="1"/>
</dbReference>
<dbReference type="GO" id="GO:0016020">
    <property type="term" value="C:membrane"/>
    <property type="evidence" value="ECO:0007669"/>
    <property type="project" value="InterPro"/>
</dbReference>
<sequence>MLIDSFPFFNEYELVELRIRYLEEIIDVFVIVEANITHQGKKKDWNFPNILKNNLKEFSKKIHYHQINIDPEKIRNEESFIIGNIKGDEAWRNENFQRNYIKEACKKFSNDDILIISDVDEIPSKERLTFIKSCDFKKIAPIVFEQYLFHLDCNFLRLENWRGSIATTIEICNAYSPQKLRRSRNKISHLSESGWSFSSFGGSDKIKEKFESIAHKEFNNDKFKNVDHIMNCQKTGADLF</sequence>
<dbReference type="EMBL" id="UINC01131718">
    <property type="protein sequence ID" value="SVD13590.1"/>
    <property type="molecule type" value="Genomic_DNA"/>
</dbReference>
<dbReference type="AlphaFoldDB" id="A0A382SUJ2"/>
<name>A0A382SUJ2_9ZZZZ</name>
<dbReference type="GO" id="GO:0003830">
    <property type="term" value="F:beta-1,4-mannosylglycoprotein 4-beta-N-acetylglucosaminyltransferase activity"/>
    <property type="evidence" value="ECO:0007669"/>
    <property type="project" value="InterPro"/>
</dbReference>
<feature type="non-terminal residue" evidence="1">
    <location>
        <position position="240"/>
    </location>
</feature>
<organism evidence="1">
    <name type="scientific">marine metagenome</name>
    <dbReference type="NCBI Taxonomy" id="408172"/>
    <lineage>
        <taxon>unclassified sequences</taxon>
        <taxon>metagenomes</taxon>
        <taxon>ecological metagenomes</taxon>
    </lineage>
</organism>
<reference evidence="1" key="1">
    <citation type="submission" date="2018-05" db="EMBL/GenBank/DDBJ databases">
        <authorList>
            <person name="Lanie J.A."/>
            <person name="Ng W.-L."/>
            <person name="Kazmierczak K.M."/>
            <person name="Andrzejewski T.M."/>
            <person name="Davidsen T.M."/>
            <person name="Wayne K.J."/>
            <person name="Tettelin H."/>
            <person name="Glass J.I."/>
            <person name="Rusch D."/>
            <person name="Podicherti R."/>
            <person name="Tsui H.-C.T."/>
            <person name="Winkler M.E."/>
        </authorList>
    </citation>
    <scope>NUCLEOTIDE SEQUENCE</scope>
</reference>
<evidence type="ECO:0000313" key="1">
    <source>
        <dbReference type="EMBL" id="SVD13590.1"/>
    </source>
</evidence>
<proteinExistence type="predicted"/>